<evidence type="ECO:0000256" key="1">
    <source>
        <dbReference type="ARBA" id="ARBA00004123"/>
    </source>
</evidence>
<reference evidence="10" key="2">
    <citation type="submission" date="2025-09" db="UniProtKB">
        <authorList>
            <consortium name="Ensembl"/>
        </authorList>
    </citation>
    <scope>IDENTIFICATION</scope>
</reference>
<protein>
    <submittedName>
        <fullName evidence="10">Zinc finger protein 131</fullName>
    </submittedName>
</protein>
<dbReference type="Pfam" id="PF00651">
    <property type="entry name" value="BTB"/>
    <property type="match status" value="1"/>
</dbReference>
<dbReference type="InterPro" id="IPR013087">
    <property type="entry name" value="Znf_C2H2_type"/>
</dbReference>
<evidence type="ECO:0000313" key="11">
    <source>
        <dbReference type="Proteomes" id="UP001108240"/>
    </source>
</evidence>
<dbReference type="Proteomes" id="UP001108240">
    <property type="component" value="Unplaced"/>
</dbReference>
<evidence type="ECO:0000256" key="4">
    <source>
        <dbReference type="ARBA" id="ARBA00022771"/>
    </source>
</evidence>
<evidence type="ECO:0000259" key="8">
    <source>
        <dbReference type="PROSITE" id="PS50097"/>
    </source>
</evidence>
<dbReference type="FunFam" id="3.30.160.60:FF:000552">
    <property type="entry name" value="Zinc finger protein 131"/>
    <property type="match status" value="1"/>
</dbReference>
<feature type="domain" description="C2H2-type" evidence="9">
    <location>
        <begin position="359"/>
        <end position="389"/>
    </location>
</feature>
<dbReference type="SUPFAM" id="SSF57667">
    <property type="entry name" value="beta-beta-alpha zinc fingers"/>
    <property type="match status" value="3"/>
</dbReference>
<dbReference type="GO" id="GO:0008270">
    <property type="term" value="F:zinc ion binding"/>
    <property type="evidence" value="ECO:0007669"/>
    <property type="project" value="UniProtKB-KW"/>
</dbReference>
<dbReference type="PROSITE" id="PS50157">
    <property type="entry name" value="ZINC_FINGER_C2H2_2"/>
    <property type="match status" value="6"/>
</dbReference>
<reference evidence="10" key="1">
    <citation type="submission" date="2025-08" db="UniProtKB">
        <authorList>
            <consortium name="Ensembl"/>
        </authorList>
    </citation>
    <scope>IDENTIFICATION</scope>
</reference>
<dbReference type="AlphaFoldDB" id="A0A8C1BUZ7"/>
<keyword evidence="5" id="KW-0862">Zinc</keyword>
<name>A0A8C1BUZ7_CYPCA</name>
<dbReference type="GeneTree" id="ENSGT00940000154668"/>
<accession>A0A8C1BUZ7</accession>
<dbReference type="InterPro" id="IPR011333">
    <property type="entry name" value="SKP1/BTB/POZ_sf"/>
</dbReference>
<dbReference type="Gene3D" id="3.30.160.60">
    <property type="entry name" value="Classic Zinc Finger"/>
    <property type="match status" value="5"/>
</dbReference>
<organism evidence="10 11">
    <name type="scientific">Cyprinus carpio carpio</name>
    <dbReference type="NCBI Taxonomy" id="630221"/>
    <lineage>
        <taxon>Eukaryota</taxon>
        <taxon>Metazoa</taxon>
        <taxon>Chordata</taxon>
        <taxon>Craniata</taxon>
        <taxon>Vertebrata</taxon>
        <taxon>Euteleostomi</taxon>
        <taxon>Actinopterygii</taxon>
        <taxon>Neopterygii</taxon>
        <taxon>Teleostei</taxon>
        <taxon>Ostariophysi</taxon>
        <taxon>Cypriniformes</taxon>
        <taxon>Cyprinidae</taxon>
        <taxon>Cyprininae</taxon>
        <taxon>Cyprinus</taxon>
    </lineage>
</organism>
<keyword evidence="6" id="KW-0539">Nucleus</keyword>
<feature type="domain" description="C2H2-type" evidence="9">
    <location>
        <begin position="395"/>
        <end position="422"/>
    </location>
</feature>
<dbReference type="SMART" id="SM00225">
    <property type="entry name" value="BTB"/>
    <property type="match status" value="1"/>
</dbReference>
<keyword evidence="2" id="KW-0479">Metal-binding</keyword>
<feature type="domain" description="C2H2-type" evidence="9">
    <location>
        <begin position="423"/>
        <end position="451"/>
    </location>
</feature>
<keyword evidence="11" id="KW-1185">Reference proteome</keyword>
<evidence type="ECO:0000259" key="9">
    <source>
        <dbReference type="PROSITE" id="PS50157"/>
    </source>
</evidence>
<dbReference type="FunFam" id="3.30.710.10:FF:000041">
    <property type="entry name" value="Zinc finger protein 131"/>
    <property type="match status" value="1"/>
</dbReference>
<dbReference type="PANTHER" id="PTHR24394:SF55">
    <property type="entry name" value="ZINC FINGER PROTEIN 131"/>
    <property type="match status" value="1"/>
</dbReference>
<feature type="domain" description="BTB" evidence="8">
    <location>
        <begin position="34"/>
        <end position="98"/>
    </location>
</feature>
<dbReference type="SMART" id="SM00355">
    <property type="entry name" value="ZnF_C2H2"/>
    <property type="match status" value="6"/>
</dbReference>
<evidence type="ECO:0000313" key="10">
    <source>
        <dbReference type="Ensembl" id="ENSCCRP00000038499.2"/>
    </source>
</evidence>
<dbReference type="PROSITE" id="PS50097">
    <property type="entry name" value="BTB"/>
    <property type="match status" value="1"/>
</dbReference>
<dbReference type="PROSITE" id="PS00028">
    <property type="entry name" value="ZINC_FINGER_C2H2_1"/>
    <property type="match status" value="5"/>
</dbReference>
<feature type="domain" description="C2H2-type" evidence="9">
    <location>
        <begin position="293"/>
        <end position="321"/>
    </location>
</feature>
<keyword evidence="3" id="KW-0677">Repeat</keyword>
<sequence length="591" mass="67047">MSVDGDVDYGHEFPAHYKVMLDKLNEQRQLDQFTDITLIVDGHQFRAHKAVLAACSQFFHKFFQDFTQEPLVEIEGVSNTAFRHLMEFTYTATLAVNGQEEVIDVWRAAEYLQMQEAIKALNNRRNGTTSINSSQALTGKSKAKKRKIAETSNVITETLPSVETESVEIEVEVGEEHIEVEESGLVEVVDAARSSTGPSSDDSALALLADITSKYQQGKQTLHVMKNEEDETVVMQEEAVMASKTLENIEVVEVQISQLDNLFRCDKCDRCFKLYYHLKQHMKTHTASPDRGFVCRHCGKTYAREGALKQHLSNYHFDAEEQSRRQKKKVHVCEYCEKQFDHFGHFKEHLRKHTGEKPFECPECHERFARNSTLKCHMSACQNGAGAKKGRKKLYECQVCSSVFNSWEHFKDHLVTHTGEKPNHCTICDQWFTQHRDLHTHLQELHGIQEKVIVTEEVMISDPTTVLAVAEGEERVILEDGMHVEHVTVEPVDIVAVEETLIVEEETLLQPSQTVGGAEETMVLQVDGERLKEQAMEIQIAQVTVAEPADCEVKQEAVDSPKEEKTANPIGLRNPFVPPPSCDWLTELSVI</sequence>
<dbReference type="Ensembl" id="ENSCCRT00000041717.2">
    <property type="protein sequence ID" value="ENSCCRP00000038499.2"/>
    <property type="gene ID" value="ENSCCRG00000037412.2"/>
</dbReference>
<evidence type="ECO:0000256" key="3">
    <source>
        <dbReference type="ARBA" id="ARBA00022737"/>
    </source>
</evidence>
<dbReference type="PANTHER" id="PTHR24394">
    <property type="entry name" value="ZINC FINGER PROTEIN"/>
    <property type="match status" value="1"/>
</dbReference>
<comment type="subcellular location">
    <subcellularLocation>
        <location evidence="1">Nucleus</location>
    </subcellularLocation>
</comment>
<evidence type="ECO:0000256" key="6">
    <source>
        <dbReference type="ARBA" id="ARBA00023242"/>
    </source>
</evidence>
<dbReference type="FunFam" id="3.30.160.60:FF:000498">
    <property type="entry name" value="Putative zinc finger protein 131"/>
    <property type="match status" value="1"/>
</dbReference>
<evidence type="ECO:0000256" key="2">
    <source>
        <dbReference type="ARBA" id="ARBA00022723"/>
    </source>
</evidence>
<dbReference type="SUPFAM" id="SSF54695">
    <property type="entry name" value="POZ domain"/>
    <property type="match status" value="1"/>
</dbReference>
<dbReference type="Pfam" id="PF00096">
    <property type="entry name" value="zf-C2H2"/>
    <property type="match status" value="3"/>
</dbReference>
<feature type="domain" description="C2H2-type" evidence="9">
    <location>
        <begin position="263"/>
        <end position="290"/>
    </location>
</feature>
<dbReference type="InterPro" id="IPR000210">
    <property type="entry name" value="BTB/POZ_dom"/>
</dbReference>
<keyword evidence="4 7" id="KW-0863">Zinc-finger</keyword>
<evidence type="ECO:0000256" key="5">
    <source>
        <dbReference type="ARBA" id="ARBA00022833"/>
    </source>
</evidence>
<dbReference type="OMA" id="PTEHTQY"/>
<dbReference type="GO" id="GO:0000981">
    <property type="term" value="F:DNA-binding transcription factor activity, RNA polymerase II-specific"/>
    <property type="evidence" value="ECO:0007669"/>
    <property type="project" value="TreeGrafter"/>
</dbReference>
<dbReference type="InterPro" id="IPR036236">
    <property type="entry name" value="Znf_C2H2_sf"/>
</dbReference>
<feature type="domain" description="C2H2-type" evidence="9">
    <location>
        <begin position="331"/>
        <end position="358"/>
    </location>
</feature>
<dbReference type="GO" id="GO:0005634">
    <property type="term" value="C:nucleus"/>
    <property type="evidence" value="ECO:0007669"/>
    <property type="project" value="UniProtKB-SubCell"/>
</dbReference>
<proteinExistence type="predicted"/>
<dbReference type="Gene3D" id="3.30.710.10">
    <property type="entry name" value="Potassium Channel Kv1.1, Chain A"/>
    <property type="match status" value="1"/>
</dbReference>
<evidence type="ECO:0000256" key="7">
    <source>
        <dbReference type="PROSITE-ProRule" id="PRU00042"/>
    </source>
</evidence>